<name>A0AAD9KEN5_RIDPI</name>
<reference evidence="1" key="1">
    <citation type="journal article" date="2023" name="Mol. Biol. Evol.">
        <title>Third-Generation Sequencing Reveals the Adaptive Role of the Epigenome in Three Deep-Sea Polychaetes.</title>
        <authorList>
            <person name="Perez M."/>
            <person name="Aroh O."/>
            <person name="Sun Y."/>
            <person name="Lan Y."/>
            <person name="Juniper S.K."/>
            <person name="Young C.R."/>
            <person name="Angers B."/>
            <person name="Qian P.Y."/>
        </authorList>
    </citation>
    <scope>NUCLEOTIDE SEQUENCE</scope>
    <source>
        <strain evidence="1">R07B-5</strain>
    </source>
</reference>
<proteinExistence type="predicted"/>
<gene>
    <name evidence="1" type="ORF">NP493_1159g01043</name>
</gene>
<keyword evidence="2" id="KW-1185">Reference proteome</keyword>
<evidence type="ECO:0000313" key="1">
    <source>
        <dbReference type="EMBL" id="KAK2169951.1"/>
    </source>
</evidence>
<evidence type="ECO:0000313" key="2">
    <source>
        <dbReference type="Proteomes" id="UP001209878"/>
    </source>
</evidence>
<sequence length="47" mass="5181">MHLALSETRSQINTAEYGGVHNRHFNATSPTLHTATGTHQSLVRSFC</sequence>
<accession>A0AAD9KEN5</accession>
<organism evidence="1 2">
    <name type="scientific">Ridgeia piscesae</name>
    <name type="common">Tubeworm</name>
    <dbReference type="NCBI Taxonomy" id="27915"/>
    <lineage>
        <taxon>Eukaryota</taxon>
        <taxon>Metazoa</taxon>
        <taxon>Spiralia</taxon>
        <taxon>Lophotrochozoa</taxon>
        <taxon>Annelida</taxon>
        <taxon>Polychaeta</taxon>
        <taxon>Sedentaria</taxon>
        <taxon>Canalipalpata</taxon>
        <taxon>Sabellida</taxon>
        <taxon>Siboglinidae</taxon>
        <taxon>Ridgeia</taxon>
    </lineage>
</organism>
<comment type="caution">
    <text evidence="1">The sequence shown here is derived from an EMBL/GenBank/DDBJ whole genome shotgun (WGS) entry which is preliminary data.</text>
</comment>
<dbReference type="AlphaFoldDB" id="A0AAD9KEN5"/>
<dbReference type="EMBL" id="JAODUO010001166">
    <property type="protein sequence ID" value="KAK2169951.1"/>
    <property type="molecule type" value="Genomic_DNA"/>
</dbReference>
<dbReference type="Proteomes" id="UP001209878">
    <property type="component" value="Unassembled WGS sequence"/>
</dbReference>
<protein>
    <submittedName>
        <fullName evidence="1">Uncharacterized protein</fullName>
    </submittedName>
</protein>